<dbReference type="AlphaFoldDB" id="A0A1X9MBC5"/>
<sequence length="32" mass="3561">MYIRVVEGFHAATNCLILNQKDQLTERIGGLG</sequence>
<evidence type="ECO:0000313" key="2">
    <source>
        <dbReference type="Proteomes" id="UP000193006"/>
    </source>
</evidence>
<name>A0A1X9MBC5_9BACI</name>
<organism evidence="1 2">
    <name type="scientific">Halalkalibacter krulwichiae</name>
    <dbReference type="NCBI Taxonomy" id="199441"/>
    <lineage>
        <taxon>Bacteria</taxon>
        <taxon>Bacillati</taxon>
        <taxon>Bacillota</taxon>
        <taxon>Bacilli</taxon>
        <taxon>Bacillales</taxon>
        <taxon>Bacillaceae</taxon>
        <taxon>Halalkalibacter</taxon>
    </lineage>
</organism>
<dbReference type="STRING" id="199441.BkAM31D_08450"/>
<dbReference type="Proteomes" id="UP000193006">
    <property type="component" value="Chromosome"/>
</dbReference>
<evidence type="ECO:0000313" key="1">
    <source>
        <dbReference type="EMBL" id="ARK29890.1"/>
    </source>
</evidence>
<reference evidence="1 2" key="1">
    <citation type="submission" date="2017-04" db="EMBL/GenBank/DDBJ databases">
        <title>Bacillus krulwichiae AM31D Genome sequencing and assembly.</title>
        <authorList>
            <person name="Krulwich T.A."/>
            <person name="Anastor L."/>
            <person name="Ehrlich R."/>
            <person name="Ehrlich G.D."/>
            <person name="Janto B."/>
        </authorList>
    </citation>
    <scope>NUCLEOTIDE SEQUENCE [LARGE SCALE GENOMIC DNA]</scope>
    <source>
        <strain evidence="1 2">AM31D</strain>
    </source>
</reference>
<proteinExistence type="predicted"/>
<accession>A0A1X9MBC5</accession>
<dbReference type="KEGG" id="bkw:BkAM31D_08450"/>
<gene>
    <name evidence="1" type="ORF">BkAM31D_08450</name>
</gene>
<protein>
    <submittedName>
        <fullName evidence="1">Uncharacterized protein</fullName>
    </submittedName>
</protein>
<keyword evidence="2" id="KW-1185">Reference proteome</keyword>
<dbReference type="EMBL" id="CP020814">
    <property type="protein sequence ID" value="ARK29890.1"/>
    <property type="molecule type" value="Genomic_DNA"/>
</dbReference>